<proteinExistence type="predicted"/>
<feature type="non-terminal residue" evidence="2">
    <location>
        <position position="1"/>
    </location>
</feature>
<evidence type="ECO:0000313" key="2">
    <source>
        <dbReference type="EMBL" id="VDD51190.1"/>
    </source>
</evidence>
<dbReference type="CDD" id="cd04481">
    <property type="entry name" value="RPA1_DBD_B_like"/>
    <property type="match status" value="1"/>
</dbReference>
<name>A0A3P6FFI8_BRAOL</name>
<dbReference type="SUPFAM" id="SSF50249">
    <property type="entry name" value="Nucleic acid-binding proteins"/>
    <property type="match status" value="2"/>
</dbReference>
<feature type="domain" description="Replication protein A 70 kDa DNA-binding subunit B/D first OB fold" evidence="1">
    <location>
        <begin position="1"/>
        <end position="55"/>
    </location>
</feature>
<dbReference type="PANTHER" id="PTHR47165:SF4">
    <property type="entry name" value="OS03G0429900 PROTEIN"/>
    <property type="match status" value="1"/>
</dbReference>
<organism evidence="2">
    <name type="scientific">Brassica oleracea</name>
    <name type="common">Wild cabbage</name>
    <dbReference type="NCBI Taxonomy" id="3712"/>
    <lineage>
        <taxon>Eukaryota</taxon>
        <taxon>Viridiplantae</taxon>
        <taxon>Streptophyta</taxon>
        <taxon>Embryophyta</taxon>
        <taxon>Tracheophyta</taxon>
        <taxon>Spermatophyta</taxon>
        <taxon>Magnoliopsida</taxon>
        <taxon>eudicotyledons</taxon>
        <taxon>Gunneridae</taxon>
        <taxon>Pentapetalae</taxon>
        <taxon>rosids</taxon>
        <taxon>malvids</taxon>
        <taxon>Brassicales</taxon>
        <taxon>Brassicaceae</taxon>
        <taxon>Brassiceae</taxon>
        <taxon>Brassica</taxon>
    </lineage>
</organism>
<dbReference type="InterPro" id="IPR003871">
    <property type="entry name" value="RFA1B/D_OB_1st"/>
</dbReference>
<dbReference type="Pfam" id="PF02721">
    <property type="entry name" value="DUF223"/>
    <property type="match status" value="1"/>
</dbReference>
<dbReference type="Gene3D" id="2.40.50.140">
    <property type="entry name" value="Nucleic acid-binding proteins"/>
    <property type="match status" value="2"/>
</dbReference>
<accession>A0A3P6FFI8</accession>
<reference evidence="2" key="1">
    <citation type="submission" date="2018-11" db="EMBL/GenBank/DDBJ databases">
        <authorList>
            <consortium name="Genoscope - CEA"/>
            <person name="William W."/>
        </authorList>
    </citation>
    <scope>NUCLEOTIDE SEQUENCE</scope>
</reference>
<dbReference type="EMBL" id="LR031878">
    <property type="protein sequence ID" value="VDD51190.1"/>
    <property type="molecule type" value="Genomic_DNA"/>
</dbReference>
<sequence>GVQIYCTCKRVFFPRVKKLQVGQWRFIENFSVTPAGGKYRPTSHEYKISVTSHSNFTNSSLKNDDIFLSLTTFPEIMNGRLDSNFLIDVIGQAIDIGEMQALPVQGKETKKLELTLTDTDDHQIACCLWGHFAEHLLYAYKVGQVNQNFLCLLRFAKINVYKGQVQITNSFETSTLEINPPGFDVQDYQRLMPNNELALTTGTGEVVKPKGNKRQPDKWSVYPDRTVLDIIMATEDDTGETKVMLLDTIAEPIVGVSVEVLLDGSIEEVEDPEDFPDSIMS</sequence>
<protein>
    <recommendedName>
        <fullName evidence="1">Replication protein A 70 kDa DNA-binding subunit B/D first OB fold domain-containing protein</fullName>
    </recommendedName>
</protein>
<dbReference type="AlphaFoldDB" id="A0A3P6FFI8"/>
<dbReference type="InterPro" id="IPR012340">
    <property type="entry name" value="NA-bd_OB-fold"/>
</dbReference>
<dbReference type="PANTHER" id="PTHR47165">
    <property type="entry name" value="OS03G0429900 PROTEIN"/>
    <property type="match status" value="1"/>
</dbReference>
<evidence type="ECO:0000259" key="1">
    <source>
        <dbReference type="Pfam" id="PF02721"/>
    </source>
</evidence>
<gene>
    <name evidence="2" type="ORF">BOLC1T03579H</name>
</gene>